<feature type="domain" description="CENP-V/GFA" evidence="4">
    <location>
        <begin position="6"/>
        <end position="116"/>
    </location>
</feature>
<sequence length="116" mass="12714">MAVQHYSGSCQCGAIAFELDADLDQVNACNCSRCRRLGWVLSFVPAELVRFTKDGPTTEYLFNQHAISHRFCPTCGIEPYAVGEKDGQTIYAINVNCLDGVDARSLSPKLMDGASY</sequence>
<dbReference type="SUPFAM" id="SSF51316">
    <property type="entry name" value="Mss4-like"/>
    <property type="match status" value="1"/>
</dbReference>
<organism evidence="5 6">
    <name type="scientific">Paracoccus isoporae</name>
    <dbReference type="NCBI Taxonomy" id="591205"/>
    <lineage>
        <taxon>Bacteria</taxon>
        <taxon>Pseudomonadati</taxon>
        <taxon>Pseudomonadota</taxon>
        <taxon>Alphaproteobacteria</taxon>
        <taxon>Rhodobacterales</taxon>
        <taxon>Paracoccaceae</taxon>
        <taxon>Paracoccus</taxon>
    </lineage>
</organism>
<evidence type="ECO:0000259" key="4">
    <source>
        <dbReference type="PROSITE" id="PS51891"/>
    </source>
</evidence>
<dbReference type="InterPro" id="IPR011057">
    <property type="entry name" value="Mss4-like_sf"/>
</dbReference>
<dbReference type="InterPro" id="IPR052355">
    <property type="entry name" value="CENP-V-like"/>
</dbReference>
<dbReference type="PROSITE" id="PS51891">
    <property type="entry name" value="CENP_V_GFA"/>
    <property type="match status" value="1"/>
</dbReference>
<dbReference type="InterPro" id="IPR006913">
    <property type="entry name" value="CENP-V/GFA"/>
</dbReference>
<dbReference type="EMBL" id="FNAH01000008">
    <property type="protein sequence ID" value="SDE57612.1"/>
    <property type="molecule type" value="Genomic_DNA"/>
</dbReference>
<keyword evidence="3" id="KW-0862">Zinc</keyword>
<gene>
    <name evidence="5" type="ORF">SAMN05421538_10854</name>
</gene>
<evidence type="ECO:0000256" key="3">
    <source>
        <dbReference type="ARBA" id="ARBA00022833"/>
    </source>
</evidence>
<dbReference type="Proteomes" id="UP000199344">
    <property type="component" value="Unassembled WGS sequence"/>
</dbReference>
<dbReference type="PANTHER" id="PTHR28620">
    <property type="entry name" value="CENTROMERE PROTEIN V"/>
    <property type="match status" value="1"/>
</dbReference>
<dbReference type="STRING" id="591205.SAMN05421538_10854"/>
<dbReference type="GO" id="GO:0046872">
    <property type="term" value="F:metal ion binding"/>
    <property type="evidence" value="ECO:0007669"/>
    <property type="project" value="UniProtKB-KW"/>
</dbReference>
<dbReference type="GO" id="GO:0016846">
    <property type="term" value="F:carbon-sulfur lyase activity"/>
    <property type="evidence" value="ECO:0007669"/>
    <property type="project" value="InterPro"/>
</dbReference>
<evidence type="ECO:0000313" key="6">
    <source>
        <dbReference type="Proteomes" id="UP000199344"/>
    </source>
</evidence>
<dbReference type="AlphaFoldDB" id="A0A1G7E1W6"/>
<name>A0A1G7E1W6_9RHOB</name>
<dbReference type="Pfam" id="PF04828">
    <property type="entry name" value="GFA"/>
    <property type="match status" value="1"/>
</dbReference>
<keyword evidence="6" id="KW-1185">Reference proteome</keyword>
<dbReference type="PANTHER" id="PTHR28620:SF1">
    <property type="entry name" value="CENP-V_GFA DOMAIN-CONTAINING PROTEIN"/>
    <property type="match status" value="1"/>
</dbReference>
<evidence type="ECO:0000256" key="2">
    <source>
        <dbReference type="ARBA" id="ARBA00022723"/>
    </source>
</evidence>
<keyword evidence="2" id="KW-0479">Metal-binding</keyword>
<dbReference type="OrthoDB" id="9807246at2"/>
<reference evidence="5 6" key="1">
    <citation type="submission" date="2016-10" db="EMBL/GenBank/DDBJ databases">
        <authorList>
            <person name="de Groot N.N."/>
        </authorList>
    </citation>
    <scope>NUCLEOTIDE SEQUENCE [LARGE SCALE GENOMIC DNA]</scope>
    <source>
        <strain evidence="5 6">DSM 22220</strain>
    </source>
</reference>
<proteinExistence type="inferred from homology"/>
<comment type="similarity">
    <text evidence="1">Belongs to the Gfa family.</text>
</comment>
<evidence type="ECO:0000313" key="5">
    <source>
        <dbReference type="EMBL" id="SDE57612.1"/>
    </source>
</evidence>
<evidence type="ECO:0000256" key="1">
    <source>
        <dbReference type="ARBA" id="ARBA00005495"/>
    </source>
</evidence>
<accession>A0A1G7E1W6</accession>
<dbReference type="RefSeq" id="WP_090524314.1">
    <property type="nucleotide sequence ID" value="NZ_FNAH01000008.1"/>
</dbReference>
<protein>
    <submittedName>
        <fullName evidence="5">Uncharacterized conserved protein</fullName>
    </submittedName>
</protein>
<dbReference type="Gene3D" id="2.170.150.70">
    <property type="match status" value="1"/>
</dbReference>